<evidence type="ECO:0000313" key="3">
    <source>
        <dbReference type="Proteomes" id="UP000198960"/>
    </source>
</evidence>
<evidence type="ECO:0000313" key="2">
    <source>
        <dbReference type="EMBL" id="SEO74851.1"/>
    </source>
</evidence>
<dbReference type="AlphaFoldDB" id="A0A1H8S858"/>
<name>A0A1H8S858_9ACTN</name>
<dbReference type="Pfam" id="PF14329">
    <property type="entry name" value="DUF4386"/>
    <property type="match status" value="1"/>
</dbReference>
<keyword evidence="1" id="KW-0812">Transmembrane</keyword>
<feature type="transmembrane region" description="Helical" evidence="1">
    <location>
        <begin position="84"/>
        <end position="106"/>
    </location>
</feature>
<evidence type="ECO:0008006" key="4">
    <source>
        <dbReference type="Google" id="ProtNLM"/>
    </source>
</evidence>
<dbReference type="Proteomes" id="UP000198960">
    <property type="component" value="Unassembled WGS sequence"/>
</dbReference>
<dbReference type="InterPro" id="IPR025495">
    <property type="entry name" value="DUF4386"/>
</dbReference>
<feature type="transmembrane region" description="Helical" evidence="1">
    <location>
        <begin position="126"/>
        <end position="146"/>
    </location>
</feature>
<gene>
    <name evidence="2" type="ORF">SAMN05660991_01501</name>
</gene>
<keyword evidence="1" id="KW-1133">Transmembrane helix</keyword>
<keyword evidence="3" id="KW-1185">Reference proteome</keyword>
<feature type="transmembrane region" description="Helical" evidence="1">
    <location>
        <begin position="46"/>
        <end position="72"/>
    </location>
</feature>
<accession>A0A1H8S858</accession>
<dbReference type="EMBL" id="FOEE01000004">
    <property type="protein sequence ID" value="SEO74851.1"/>
    <property type="molecule type" value="Genomic_DNA"/>
</dbReference>
<organism evidence="2 3">
    <name type="scientific">Trujillonella endophytica</name>
    <dbReference type="NCBI Taxonomy" id="673521"/>
    <lineage>
        <taxon>Bacteria</taxon>
        <taxon>Bacillati</taxon>
        <taxon>Actinomycetota</taxon>
        <taxon>Actinomycetes</taxon>
        <taxon>Geodermatophilales</taxon>
        <taxon>Geodermatophilaceae</taxon>
        <taxon>Trujillonella</taxon>
    </lineage>
</organism>
<feature type="transmembrane region" description="Helical" evidence="1">
    <location>
        <begin position="184"/>
        <end position="204"/>
    </location>
</feature>
<dbReference type="OrthoDB" id="1176146at2"/>
<protein>
    <recommendedName>
        <fullName evidence="4">DUF4386 domain-containing protein</fullName>
    </recommendedName>
</protein>
<proteinExistence type="predicted"/>
<reference evidence="3" key="1">
    <citation type="submission" date="2016-10" db="EMBL/GenBank/DDBJ databases">
        <authorList>
            <person name="Varghese N."/>
            <person name="Submissions S."/>
        </authorList>
    </citation>
    <scope>NUCLEOTIDE SEQUENCE [LARGE SCALE GENOMIC DNA]</scope>
    <source>
        <strain evidence="3">DSM 45413</strain>
    </source>
</reference>
<sequence>MDPTRRAARTAGVLFLVTHATSIPAALVYASVLEPGAVPGAGGESAVLVAALLEVVLALGVVGTAVVLYPLVRGEHEGLALGYVALRTLEAGVVLVGVVAVLAATATPGPGGVRDGLLAVHDATFLVGPGLVCAGGNTLVLAWLLYRSGQVPRFIPVLGLVGGPLVAAANAGELLGLSDGISGVGGLLVVPILAWEVCLAVHLITRGIRPARRPVTAPAAPVPATV</sequence>
<evidence type="ECO:0000256" key="1">
    <source>
        <dbReference type="SAM" id="Phobius"/>
    </source>
</evidence>
<feature type="transmembrane region" description="Helical" evidence="1">
    <location>
        <begin position="153"/>
        <end position="172"/>
    </location>
</feature>
<keyword evidence="1" id="KW-0472">Membrane</keyword>
<dbReference type="STRING" id="673521.SAMN05660991_01501"/>
<dbReference type="RefSeq" id="WP_091941766.1">
    <property type="nucleotide sequence ID" value="NZ_FOEE01000004.1"/>
</dbReference>